<dbReference type="InterPro" id="IPR017930">
    <property type="entry name" value="Myb_dom"/>
</dbReference>
<dbReference type="GO" id="GO:0005634">
    <property type="term" value="C:nucleus"/>
    <property type="evidence" value="ECO:0007669"/>
    <property type="project" value="UniProtKB-SubCell"/>
</dbReference>
<reference evidence="8" key="1">
    <citation type="journal article" date="2017" name="Nat. Ecol. Evol.">
        <title>Genome expansion and lineage-specific genetic innovations in the forest pathogenic fungi Armillaria.</title>
        <authorList>
            <person name="Sipos G."/>
            <person name="Prasanna A.N."/>
            <person name="Walter M.C."/>
            <person name="O'Connor E."/>
            <person name="Balint B."/>
            <person name="Krizsan K."/>
            <person name="Kiss B."/>
            <person name="Hess J."/>
            <person name="Varga T."/>
            <person name="Slot J."/>
            <person name="Riley R."/>
            <person name="Boka B."/>
            <person name="Rigling D."/>
            <person name="Barry K."/>
            <person name="Lee J."/>
            <person name="Mihaltcheva S."/>
            <person name="LaButti K."/>
            <person name="Lipzen A."/>
            <person name="Waldron R."/>
            <person name="Moloney N.M."/>
            <person name="Sperisen C."/>
            <person name="Kredics L."/>
            <person name="Vagvoelgyi C."/>
            <person name="Patrignani A."/>
            <person name="Fitzpatrick D."/>
            <person name="Nagy I."/>
            <person name="Doyle S."/>
            <person name="Anderson J.B."/>
            <person name="Grigoriev I.V."/>
            <person name="Gueldener U."/>
            <person name="Muensterkoetter M."/>
            <person name="Nagy L.G."/>
        </authorList>
    </citation>
    <scope>NUCLEOTIDE SEQUENCE [LARGE SCALE GENOMIC DNA]</scope>
    <source>
        <strain evidence="8">C18/9</strain>
    </source>
</reference>
<evidence type="ECO:0000256" key="1">
    <source>
        <dbReference type="ARBA" id="ARBA00004123"/>
    </source>
</evidence>
<accession>A0A284QZE3</accession>
<dbReference type="AlphaFoldDB" id="A0A284QZE3"/>
<dbReference type="PROSITE" id="PS50090">
    <property type="entry name" value="MYB_LIKE"/>
    <property type="match status" value="2"/>
</dbReference>
<evidence type="ECO:0000313" key="7">
    <source>
        <dbReference type="EMBL" id="SJL01837.1"/>
    </source>
</evidence>
<comment type="subcellular location">
    <subcellularLocation>
        <location evidence="1">Nucleus</location>
    </subcellularLocation>
</comment>
<sequence>MSRSSSLPPIASLSSHKHHDSSKKKKKRKREDESRTAEEAANVDPALKPRKKKKRKKHNSTVGEVVAGVGTSSTNSHSEDVQQKGGVSSGIVVFDANEPIPERVPEPDSASQLMANALLSALVAASSGTVPQDDQATHPYHSSGFAADSISPDNLQNTSHSNLLLSDASSNDLVLRALQELDISKIANVLKSLEEAATAANVPFGVPPVLIPSMPTPVGQIPATSESILRSSDGSNEVEHRVAVAEGFTREDHAHMLATKWLSAGQLNQLARSQGLVYKKGKFSVIEEQQLSSAIEQYRLSKSLSEEQMYEVIFPKDEKSKDNAFWSEITAAVPQRPIIAVYHHIRRSHHPVKQQGKWTPAEDLMLKQAVATHGQSWEKVGLDVGRRGMDCRDRHRNHIQNRELRVNGQWSKEEEEELTKIVTDLTLKQGRDADNDVFWGVVSQRMCGKRSRQQCRIKWTDCLNPSTKNAGQKPRWGNQDSYILVHKLDSLQIFDDSEIDWKTIPDPQWNLWSPHILQRRWLTMKRGVKGHEFMTHQAQAEIMEILKAKKVNAPVTGGTRKRVGRKVTSANAIAETETQSDMPVAGPSTSSK</sequence>
<feature type="region of interest" description="Disordered" evidence="4">
    <location>
        <begin position="573"/>
        <end position="592"/>
    </location>
</feature>
<protein>
    <recommendedName>
        <fullName evidence="9">DNA-binding protein REB1</fullName>
    </recommendedName>
</protein>
<dbReference type="GO" id="GO:0003700">
    <property type="term" value="F:DNA-binding transcription factor activity"/>
    <property type="evidence" value="ECO:0007669"/>
    <property type="project" value="TreeGrafter"/>
</dbReference>
<feature type="domain" description="Myb-like" evidence="5">
    <location>
        <begin position="350"/>
        <end position="399"/>
    </location>
</feature>
<dbReference type="Gene3D" id="1.10.10.60">
    <property type="entry name" value="Homeodomain-like"/>
    <property type="match status" value="2"/>
</dbReference>
<keyword evidence="2" id="KW-0238">DNA-binding</keyword>
<evidence type="ECO:0000259" key="5">
    <source>
        <dbReference type="PROSITE" id="PS50090"/>
    </source>
</evidence>
<dbReference type="EMBL" id="FUEG01000003">
    <property type="protein sequence ID" value="SJL01837.1"/>
    <property type="molecule type" value="Genomic_DNA"/>
</dbReference>
<feature type="domain" description="HTH myb-type" evidence="6">
    <location>
        <begin position="350"/>
        <end position="403"/>
    </location>
</feature>
<proteinExistence type="predicted"/>
<dbReference type="CDD" id="cd00167">
    <property type="entry name" value="SANT"/>
    <property type="match status" value="2"/>
</dbReference>
<feature type="domain" description="Myb-like" evidence="5">
    <location>
        <begin position="402"/>
        <end position="463"/>
    </location>
</feature>
<dbReference type="PANTHER" id="PTHR46380:SF2">
    <property type="entry name" value="CYCLIN-D-BINDING MYB-LIKE TRANSCRIPTION FACTOR 1"/>
    <property type="match status" value="1"/>
</dbReference>
<evidence type="ECO:0000256" key="4">
    <source>
        <dbReference type="SAM" id="MobiDB-lite"/>
    </source>
</evidence>
<dbReference type="OrthoDB" id="39591at2759"/>
<dbReference type="PANTHER" id="PTHR46380">
    <property type="entry name" value="CYCLIN-D-BINDING MYB-LIKE TRANSCRIPTION FACTOR 1"/>
    <property type="match status" value="1"/>
</dbReference>
<feature type="compositionally biased region" description="Basic residues" evidence="4">
    <location>
        <begin position="48"/>
        <end position="59"/>
    </location>
</feature>
<dbReference type="GO" id="GO:0000976">
    <property type="term" value="F:transcription cis-regulatory region binding"/>
    <property type="evidence" value="ECO:0007669"/>
    <property type="project" value="TreeGrafter"/>
</dbReference>
<organism evidence="7 8">
    <name type="scientific">Armillaria ostoyae</name>
    <name type="common">Armillaria root rot fungus</name>
    <dbReference type="NCBI Taxonomy" id="47428"/>
    <lineage>
        <taxon>Eukaryota</taxon>
        <taxon>Fungi</taxon>
        <taxon>Dikarya</taxon>
        <taxon>Basidiomycota</taxon>
        <taxon>Agaricomycotina</taxon>
        <taxon>Agaricomycetes</taxon>
        <taxon>Agaricomycetidae</taxon>
        <taxon>Agaricales</taxon>
        <taxon>Marasmiineae</taxon>
        <taxon>Physalacriaceae</taxon>
        <taxon>Armillaria</taxon>
    </lineage>
</organism>
<dbReference type="OMA" id="AFWSEIT"/>
<dbReference type="PROSITE" id="PS51294">
    <property type="entry name" value="HTH_MYB"/>
    <property type="match status" value="1"/>
</dbReference>
<feature type="compositionally biased region" description="Low complexity" evidence="4">
    <location>
        <begin position="1"/>
        <end position="14"/>
    </location>
</feature>
<dbReference type="InterPro" id="IPR009057">
    <property type="entry name" value="Homeodomain-like_sf"/>
</dbReference>
<keyword evidence="8" id="KW-1185">Reference proteome</keyword>
<evidence type="ECO:0000256" key="3">
    <source>
        <dbReference type="ARBA" id="ARBA00023242"/>
    </source>
</evidence>
<feature type="region of interest" description="Disordered" evidence="4">
    <location>
        <begin position="1"/>
        <end position="85"/>
    </location>
</feature>
<dbReference type="InterPro" id="IPR001005">
    <property type="entry name" value="SANT/Myb"/>
</dbReference>
<feature type="region of interest" description="Disordered" evidence="4">
    <location>
        <begin position="129"/>
        <end position="153"/>
    </location>
</feature>
<keyword evidence="3" id="KW-0539">Nucleus</keyword>
<evidence type="ECO:0000259" key="6">
    <source>
        <dbReference type="PROSITE" id="PS51294"/>
    </source>
</evidence>
<dbReference type="SMART" id="SM00717">
    <property type="entry name" value="SANT"/>
    <property type="match status" value="3"/>
</dbReference>
<dbReference type="InterPro" id="IPR051651">
    <property type="entry name" value="DMTF1_DNA-bind_reg"/>
</dbReference>
<evidence type="ECO:0008006" key="9">
    <source>
        <dbReference type="Google" id="ProtNLM"/>
    </source>
</evidence>
<feature type="compositionally biased region" description="Basic residues" evidence="4">
    <location>
        <begin position="15"/>
        <end position="29"/>
    </location>
</feature>
<dbReference type="Proteomes" id="UP000219338">
    <property type="component" value="Unassembled WGS sequence"/>
</dbReference>
<evidence type="ECO:0000256" key="2">
    <source>
        <dbReference type="ARBA" id="ARBA00023125"/>
    </source>
</evidence>
<dbReference type="Pfam" id="PF00249">
    <property type="entry name" value="Myb_DNA-binding"/>
    <property type="match status" value="1"/>
</dbReference>
<evidence type="ECO:0000313" key="8">
    <source>
        <dbReference type="Proteomes" id="UP000219338"/>
    </source>
</evidence>
<dbReference type="STRING" id="47428.A0A284QZE3"/>
<gene>
    <name evidence="7" type="ORF">ARMOST_05161</name>
</gene>
<name>A0A284QZE3_ARMOS</name>
<dbReference type="SUPFAM" id="SSF46689">
    <property type="entry name" value="Homeodomain-like"/>
    <property type="match status" value="2"/>
</dbReference>